<evidence type="ECO:0000256" key="8">
    <source>
        <dbReference type="ARBA" id="ARBA00044772"/>
    </source>
</evidence>
<dbReference type="EC" id="4.1.1.104" evidence="8"/>
<reference evidence="13 14" key="1">
    <citation type="submission" date="2019-04" db="EMBL/GenBank/DDBJ databases">
        <title>Phreatobacter aquaticus sp. nov.</title>
        <authorList>
            <person name="Choi A."/>
            <person name="Baek K."/>
        </authorList>
    </citation>
    <scope>NUCLEOTIDE SEQUENCE [LARGE SCALE GENOMIC DNA]</scope>
    <source>
        <strain evidence="13 14">NMCR1094</strain>
    </source>
</reference>
<evidence type="ECO:0000256" key="11">
    <source>
        <dbReference type="ARBA" id="ARBA00048603"/>
    </source>
</evidence>
<organism evidence="13 14">
    <name type="scientific">Phreatobacter aquaticus</name>
    <dbReference type="NCBI Taxonomy" id="2570229"/>
    <lineage>
        <taxon>Bacteria</taxon>
        <taxon>Pseudomonadati</taxon>
        <taxon>Pseudomonadota</taxon>
        <taxon>Alphaproteobacteria</taxon>
        <taxon>Hyphomicrobiales</taxon>
        <taxon>Phreatobacteraceae</taxon>
        <taxon>Phreatobacter</taxon>
    </lineage>
</organism>
<accession>A0A4D7QDX0</accession>
<dbReference type="KEGG" id="paqt:E8L99_02105"/>
<dbReference type="AlphaFoldDB" id="A0A4D7QDX0"/>
<gene>
    <name evidence="13" type="ORF">E8L99_02105</name>
</gene>
<dbReference type="GO" id="GO:0046872">
    <property type="term" value="F:metal ion binding"/>
    <property type="evidence" value="ECO:0007669"/>
    <property type="project" value="UniProtKB-KW"/>
</dbReference>
<name>A0A4D7QDX0_9HYPH</name>
<evidence type="ECO:0000259" key="12">
    <source>
        <dbReference type="SMART" id="SM01007"/>
    </source>
</evidence>
<dbReference type="GO" id="GO:0019323">
    <property type="term" value="P:pentose catabolic process"/>
    <property type="evidence" value="ECO:0007669"/>
    <property type="project" value="InterPro"/>
</dbReference>
<dbReference type="GO" id="GO:0005829">
    <property type="term" value="C:cytosol"/>
    <property type="evidence" value="ECO:0007669"/>
    <property type="project" value="TreeGrafter"/>
</dbReference>
<evidence type="ECO:0000313" key="13">
    <source>
        <dbReference type="EMBL" id="QCK84661.1"/>
    </source>
</evidence>
<keyword evidence="5" id="KW-0456">Lyase</keyword>
<keyword evidence="4" id="KW-0862">Zinc</keyword>
<dbReference type="PANTHER" id="PTHR22789:SF0">
    <property type="entry name" value="3-OXO-TETRONATE 4-PHOSPHATE DECARBOXYLASE-RELATED"/>
    <property type="match status" value="1"/>
</dbReference>
<comment type="catalytic activity">
    <reaction evidence="11">
        <text>3-dehydro-4-O-phospho-L-erythronate + H(+) = dihydroxyacetone phosphate + CO2</text>
        <dbReference type="Rhea" id="RHEA:52404"/>
        <dbReference type="ChEBI" id="CHEBI:15378"/>
        <dbReference type="ChEBI" id="CHEBI:16526"/>
        <dbReference type="ChEBI" id="CHEBI:57642"/>
        <dbReference type="ChEBI" id="CHEBI:136592"/>
        <dbReference type="EC" id="4.1.1.104"/>
    </reaction>
</comment>
<dbReference type="InterPro" id="IPR001303">
    <property type="entry name" value="Aldolase_II/adducin_N"/>
</dbReference>
<evidence type="ECO:0000256" key="1">
    <source>
        <dbReference type="ARBA" id="ARBA00001947"/>
    </source>
</evidence>
<comment type="cofactor">
    <cofactor evidence="1">
        <name>Zn(2+)</name>
        <dbReference type="ChEBI" id="CHEBI:29105"/>
    </cofactor>
</comment>
<dbReference type="SMART" id="SM01007">
    <property type="entry name" value="Aldolase_II"/>
    <property type="match status" value="1"/>
</dbReference>
<comment type="catalytic activity">
    <reaction evidence="10">
        <text>3-dehydro-4-O-phospho-D-erythronate + H(+) = dihydroxyacetone phosphate + CO2</text>
        <dbReference type="Rhea" id="RHEA:52416"/>
        <dbReference type="ChEBI" id="CHEBI:15378"/>
        <dbReference type="ChEBI" id="CHEBI:16526"/>
        <dbReference type="ChEBI" id="CHEBI:57642"/>
        <dbReference type="ChEBI" id="CHEBI:136593"/>
        <dbReference type="EC" id="4.1.1.104"/>
    </reaction>
</comment>
<evidence type="ECO:0000256" key="3">
    <source>
        <dbReference type="ARBA" id="ARBA00022723"/>
    </source>
</evidence>
<dbReference type="InterPro" id="IPR050013">
    <property type="entry name" value="OtnC"/>
</dbReference>
<protein>
    <recommendedName>
        <fullName evidence="9">3-oxo-tetronate 4-phosphate decarboxylase</fullName>
        <ecNumber evidence="8">4.1.1.104</ecNumber>
    </recommendedName>
</protein>
<dbReference type="InterPro" id="IPR050197">
    <property type="entry name" value="Aldolase_class_II_sugar_metab"/>
</dbReference>
<keyword evidence="6" id="KW-0119">Carbohydrate metabolism</keyword>
<evidence type="ECO:0000256" key="9">
    <source>
        <dbReference type="ARBA" id="ARBA00044803"/>
    </source>
</evidence>
<comment type="function">
    <text evidence="7">Catalyzes the decarboxylation of 3-oxo-tetronate 4-phosphate to dihydroxyacetone phosphate (DHAP) and CO(2).</text>
</comment>
<dbReference type="OrthoDB" id="5500703at2"/>
<keyword evidence="14" id="KW-1185">Reference proteome</keyword>
<dbReference type="InterPro" id="IPR036409">
    <property type="entry name" value="Aldolase_II/adducin_N_sf"/>
</dbReference>
<dbReference type="FunFam" id="3.40.225.10:FF:000008">
    <property type="entry name" value="Sugar aldolase"/>
    <property type="match status" value="1"/>
</dbReference>
<evidence type="ECO:0000256" key="2">
    <source>
        <dbReference type="ARBA" id="ARBA00010037"/>
    </source>
</evidence>
<evidence type="ECO:0000256" key="4">
    <source>
        <dbReference type="ARBA" id="ARBA00022833"/>
    </source>
</evidence>
<dbReference type="NCBIfam" id="NF006000">
    <property type="entry name" value="PRK08130.1"/>
    <property type="match status" value="1"/>
</dbReference>
<evidence type="ECO:0000256" key="10">
    <source>
        <dbReference type="ARBA" id="ARBA00047520"/>
    </source>
</evidence>
<dbReference type="Pfam" id="PF00596">
    <property type="entry name" value="Aldolase_II"/>
    <property type="match status" value="1"/>
</dbReference>
<evidence type="ECO:0000256" key="6">
    <source>
        <dbReference type="ARBA" id="ARBA00023277"/>
    </source>
</evidence>
<dbReference type="Proteomes" id="UP000298588">
    <property type="component" value="Chromosome"/>
</dbReference>
<feature type="domain" description="Class II aldolase/adducin N-terminal" evidence="12">
    <location>
        <begin position="10"/>
        <end position="188"/>
    </location>
</feature>
<dbReference type="Gene3D" id="3.40.225.10">
    <property type="entry name" value="Class II aldolase/adducin N-terminal domain"/>
    <property type="match status" value="1"/>
</dbReference>
<dbReference type="PANTHER" id="PTHR22789">
    <property type="entry name" value="FUCULOSE PHOSPHATE ALDOLASE"/>
    <property type="match status" value="1"/>
</dbReference>
<dbReference type="RefSeq" id="WP_137097995.1">
    <property type="nucleotide sequence ID" value="NZ_CP039865.1"/>
</dbReference>
<evidence type="ECO:0000256" key="5">
    <source>
        <dbReference type="ARBA" id="ARBA00023239"/>
    </source>
</evidence>
<dbReference type="NCBIfam" id="NF043034">
    <property type="entry name" value="OxoTetrPhDc"/>
    <property type="match status" value="1"/>
</dbReference>
<evidence type="ECO:0000256" key="7">
    <source>
        <dbReference type="ARBA" id="ARBA00044745"/>
    </source>
</evidence>
<dbReference type="EMBL" id="CP039865">
    <property type="protein sequence ID" value="QCK84661.1"/>
    <property type="molecule type" value="Genomic_DNA"/>
</dbReference>
<proteinExistence type="inferred from homology"/>
<dbReference type="SUPFAM" id="SSF53639">
    <property type="entry name" value="AraD/HMP-PK domain-like"/>
    <property type="match status" value="1"/>
</dbReference>
<evidence type="ECO:0000313" key="14">
    <source>
        <dbReference type="Proteomes" id="UP000298588"/>
    </source>
</evidence>
<comment type="similarity">
    <text evidence="2">Belongs to the aldolase class II family. AraD/FucA subfamily.</text>
</comment>
<dbReference type="GO" id="GO:0016832">
    <property type="term" value="F:aldehyde-lyase activity"/>
    <property type="evidence" value="ECO:0007669"/>
    <property type="project" value="InterPro"/>
</dbReference>
<keyword evidence="3" id="KW-0479">Metal-binding</keyword>
<sequence length="214" mass="22856">MSPEESAAREGLVRWGRSMFERGLTPGSSGNLSVRLADGYLFTPTNSCLGFLDSERLSKLDGNGKHISGDPPTKELPLHFAFYETRPSARAVVHLHSTYATALSCLADVDPNDAIPPITPYVVMRVGKVPIVPYTRPGSADVAPLIRAKAGDHPAILLGNHGPVVAGTSLEAAVFATEELEETAKLVLLTRGMAIRHLAATEIADLEATFMLRG</sequence>